<feature type="domain" description="Thymidylate kinase-like" evidence="12">
    <location>
        <begin position="9"/>
        <end position="197"/>
    </location>
</feature>
<evidence type="ECO:0000256" key="5">
    <source>
        <dbReference type="ARBA" id="ARBA00022727"/>
    </source>
</evidence>
<dbReference type="EMBL" id="FUXA01000008">
    <property type="protein sequence ID" value="SJZ74646.1"/>
    <property type="molecule type" value="Genomic_DNA"/>
</dbReference>
<comment type="function">
    <text evidence="10 11">Phosphorylation of dTMP to form dTDP in both de novo and salvage pathways of dTTP synthesis.</text>
</comment>
<dbReference type="AlphaFoldDB" id="A0A1T4N6C7"/>
<dbReference type="Proteomes" id="UP000189857">
    <property type="component" value="Unassembled WGS sequence"/>
</dbReference>
<dbReference type="OrthoDB" id="9774907at2"/>
<keyword evidence="7 11" id="KW-0418">Kinase</keyword>
<dbReference type="GO" id="GO:0004798">
    <property type="term" value="F:dTMP kinase activity"/>
    <property type="evidence" value="ECO:0007669"/>
    <property type="project" value="UniProtKB-UniRule"/>
</dbReference>
<dbReference type="HAMAP" id="MF_00165">
    <property type="entry name" value="Thymidylate_kinase"/>
    <property type="match status" value="1"/>
</dbReference>
<evidence type="ECO:0000256" key="8">
    <source>
        <dbReference type="ARBA" id="ARBA00022840"/>
    </source>
</evidence>
<keyword evidence="14" id="KW-1185">Reference proteome</keyword>
<organism evidence="13 14">
    <name type="scientific">Eubacterium ruminantium</name>
    <dbReference type="NCBI Taxonomy" id="42322"/>
    <lineage>
        <taxon>Bacteria</taxon>
        <taxon>Bacillati</taxon>
        <taxon>Bacillota</taxon>
        <taxon>Clostridia</taxon>
        <taxon>Eubacteriales</taxon>
        <taxon>Eubacteriaceae</taxon>
        <taxon>Eubacterium</taxon>
    </lineage>
</organism>
<dbReference type="InterPro" id="IPR039430">
    <property type="entry name" value="Thymidylate_kin-like_dom"/>
</dbReference>
<evidence type="ECO:0000256" key="9">
    <source>
        <dbReference type="ARBA" id="ARBA00048743"/>
    </source>
</evidence>
<comment type="similarity">
    <text evidence="1 11">Belongs to the thymidylate kinase family.</text>
</comment>
<sequence length="205" mass="23196">MKGIFISMEGPDGSGKSTQIELLKNYLSENGKECIITREPGGTRISEAVREIILNKEYKEMDYMTELLLYTSARAQLVSEVILPALEEGKCVISDRFVDSSAVYQGIARGLGVETVYEINKYATRGRFPDKTFLLDLPAEVGIARKKNQAELDRLESEKIDFHIKVAEGYRQMAERDSDRIIRLDATESVEVIHSKIKMEIDKLI</sequence>
<evidence type="ECO:0000313" key="14">
    <source>
        <dbReference type="Proteomes" id="UP000189857"/>
    </source>
</evidence>
<name>A0A1T4N6C7_9FIRM</name>
<dbReference type="Pfam" id="PF02223">
    <property type="entry name" value="Thymidylate_kin"/>
    <property type="match status" value="1"/>
</dbReference>
<dbReference type="PROSITE" id="PS01331">
    <property type="entry name" value="THYMIDYLATE_KINASE"/>
    <property type="match status" value="1"/>
</dbReference>
<dbReference type="RefSeq" id="WP_078787328.1">
    <property type="nucleotide sequence ID" value="NZ_CACZYW010000004.1"/>
</dbReference>
<evidence type="ECO:0000259" key="12">
    <source>
        <dbReference type="Pfam" id="PF02223"/>
    </source>
</evidence>
<evidence type="ECO:0000256" key="3">
    <source>
        <dbReference type="ARBA" id="ARBA00017144"/>
    </source>
</evidence>
<dbReference type="GO" id="GO:0005829">
    <property type="term" value="C:cytosol"/>
    <property type="evidence" value="ECO:0007669"/>
    <property type="project" value="TreeGrafter"/>
</dbReference>
<dbReference type="Gene3D" id="3.40.50.300">
    <property type="entry name" value="P-loop containing nucleotide triphosphate hydrolases"/>
    <property type="match status" value="1"/>
</dbReference>
<keyword evidence="4 11" id="KW-0808">Transferase</keyword>
<dbReference type="CDD" id="cd01672">
    <property type="entry name" value="TMPK"/>
    <property type="match status" value="1"/>
</dbReference>
<dbReference type="PANTHER" id="PTHR10344">
    <property type="entry name" value="THYMIDYLATE KINASE"/>
    <property type="match status" value="1"/>
</dbReference>
<evidence type="ECO:0000256" key="1">
    <source>
        <dbReference type="ARBA" id="ARBA00009776"/>
    </source>
</evidence>
<keyword evidence="8 11" id="KW-0067">ATP-binding</keyword>
<keyword evidence="5 11" id="KW-0545">Nucleotide biosynthesis</keyword>
<gene>
    <name evidence="11" type="primary">tmk</name>
    <name evidence="13" type="ORF">SAMN02745110_01490</name>
</gene>
<feature type="binding site" evidence="11">
    <location>
        <begin position="10"/>
        <end position="17"/>
    </location>
    <ligand>
        <name>ATP</name>
        <dbReference type="ChEBI" id="CHEBI:30616"/>
    </ligand>
</feature>
<dbReference type="InterPro" id="IPR018094">
    <property type="entry name" value="Thymidylate_kinase"/>
</dbReference>
<reference evidence="13 14" key="1">
    <citation type="submission" date="2017-02" db="EMBL/GenBank/DDBJ databases">
        <authorList>
            <person name="Peterson S.W."/>
        </authorList>
    </citation>
    <scope>NUCLEOTIDE SEQUENCE [LARGE SCALE GENOMIC DNA]</scope>
    <source>
        <strain evidence="13 14">ATCC 17233</strain>
    </source>
</reference>
<evidence type="ECO:0000256" key="4">
    <source>
        <dbReference type="ARBA" id="ARBA00022679"/>
    </source>
</evidence>
<protein>
    <recommendedName>
        <fullName evidence="3 11">Thymidylate kinase</fullName>
        <ecNumber evidence="2 11">2.7.4.9</ecNumber>
    </recommendedName>
    <alternativeName>
        <fullName evidence="11">dTMP kinase</fullName>
    </alternativeName>
</protein>
<evidence type="ECO:0000256" key="10">
    <source>
        <dbReference type="ARBA" id="ARBA00057735"/>
    </source>
</evidence>
<accession>A0A1T4N6C7</accession>
<comment type="catalytic activity">
    <reaction evidence="9 11">
        <text>dTMP + ATP = dTDP + ADP</text>
        <dbReference type="Rhea" id="RHEA:13517"/>
        <dbReference type="ChEBI" id="CHEBI:30616"/>
        <dbReference type="ChEBI" id="CHEBI:58369"/>
        <dbReference type="ChEBI" id="CHEBI:63528"/>
        <dbReference type="ChEBI" id="CHEBI:456216"/>
        <dbReference type="EC" id="2.7.4.9"/>
    </reaction>
</comment>
<dbReference type="GO" id="GO:0006233">
    <property type="term" value="P:dTDP biosynthetic process"/>
    <property type="evidence" value="ECO:0007669"/>
    <property type="project" value="InterPro"/>
</dbReference>
<evidence type="ECO:0000256" key="11">
    <source>
        <dbReference type="HAMAP-Rule" id="MF_00165"/>
    </source>
</evidence>
<dbReference type="EC" id="2.7.4.9" evidence="2 11"/>
<dbReference type="GO" id="GO:0005524">
    <property type="term" value="F:ATP binding"/>
    <property type="evidence" value="ECO:0007669"/>
    <property type="project" value="UniProtKB-UniRule"/>
</dbReference>
<keyword evidence="6 11" id="KW-0547">Nucleotide-binding</keyword>
<dbReference type="GO" id="GO:0006235">
    <property type="term" value="P:dTTP biosynthetic process"/>
    <property type="evidence" value="ECO:0007669"/>
    <property type="project" value="UniProtKB-UniRule"/>
</dbReference>
<proteinExistence type="inferred from homology"/>
<evidence type="ECO:0000313" key="13">
    <source>
        <dbReference type="EMBL" id="SJZ74646.1"/>
    </source>
</evidence>
<dbReference type="InterPro" id="IPR027417">
    <property type="entry name" value="P-loop_NTPase"/>
</dbReference>
<evidence type="ECO:0000256" key="7">
    <source>
        <dbReference type="ARBA" id="ARBA00022777"/>
    </source>
</evidence>
<evidence type="ECO:0000256" key="2">
    <source>
        <dbReference type="ARBA" id="ARBA00012980"/>
    </source>
</evidence>
<dbReference type="NCBIfam" id="TIGR00041">
    <property type="entry name" value="DTMP_kinase"/>
    <property type="match status" value="1"/>
</dbReference>
<dbReference type="InterPro" id="IPR018095">
    <property type="entry name" value="Thymidylate_kin_CS"/>
</dbReference>
<dbReference type="SUPFAM" id="SSF52540">
    <property type="entry name" value="P-loop containing nucleoside triphosphate hydrolases"/>
    <property type="match status" value="1"/>
</dbReference>
<dbReference type="PANTHER" id="PTHR10344:SF4">
    <property type="entry name" value="UMP-CMP KINASE 2, MITOCHONDRIAL"/>
    <property type="match status" value="1"/>
</dbReference>
<dbReference type="FunFam" id="3.40.50.300:FF:000225">
    <property type="entry name" value="Thymidylate kinase"/>
    <property type="match status" value="1"/>
</dbReference>
<dbReference type="GO" id="GO:0006227">
    <property type="term" value="P:dUDP biosynthetic process"/>
    <property type="evidence" value="ECO:0007669"/>
    <property type="project" value="TreeGrafter"/>
</dbReference>
<evidence type="ECO:0000256" key="6">
    <source>
        <dbReference type="ARBA" id="ARBA00022741"/>
    </source>
</evidence>